<evidence type="ECO:0000256" key="5">
    <source>
        <dbReference type="ARBA" id="ARBA00022840"/>
    </source>
</evidence>
<keyword evidence="3 7" id="KW-0547">Nucleotide-binding</keyword>
<reference evidence="9 10" key="1">
    <citation type="journal article" date="2013" name="Genome Biol.">
        <title>The genome sequence of the most widely cultivated cacao type and its use to identify candidate genes regulating pod color.</title>
        <authorList>
            <person name="Motamayor J.C."/>
            <person name="Mockaitis K."/>
            <person name="Schmutz J."/>
            <person name="Haiminen N."/>
            <person name="Iii D.L."/>
            <person name="Cornejo O."/>
            <person name="Findley S.D."/>
            <person name="Zheng P."/>
            <person name="Utro F."/>
            <person name="Royaert S."/>
            <person name="Saski C."/>
            <person name="Jenkins J."/>
            <person name="Podicheti R."/>
            <person name="Zhao M."/>
            <person name="Scheffler B.E."/>
            <person name="Stack J.C."/>
            <person name="Feltus F.A."/>
            <person name="Mustiga G.M."/>
            <person name="Amores F."/>
            <person name="Phillips W."/>
            <person name="Marelli J.P."/>
            <person name="May G.D."/>
            <person name="Shapiro H."/>
            <person name="Ma J."/>
            <person name="Bustamante C.D."/>
            <person name="Schnell R.J."/>
            <person name="Main D."/>
            <person name="Gilbert D."/>
            <person name="Parida L."/>
            <person name="Kuhn D.N."/>
        </authorList>
    </citation>
    <scope>NUCLEOTIDE SEQUENCE [LARGE SCALE GENOMIC DNA]</scope>
    <source>
        <strain evidence="10">cv. Matina 1-6</strain>
    </source>
</reference>
<feature type="active site" description="Glycyl thioester intermediate" evidence="6">
    <location>
        <position position="129"/>
    </location>
</feature>
<name>A0A061FFI9_THECC</name>
<keyword evidence="2" id="KW-0808">Transferase</keyword>
<dbReference type="Proteomes" id="UP000026915">
    <property type="component" value="Chromosome 8"/>
</dbReference>
<dbReference type="GO" id="GO:0005524">
    <property type="term" value="F:ATP binding"/>
    <property type="evidence" value="ECO:0007669"/>
    <property type="project" value="UniProtKB-UniRule"/>
</dbReference>
<comment type="similarity">
    <text evidence="7">Belongs to the ubiquitin-conjugating enzyme family.</text>
</comment>
<dbReference type="InterPro" id="IPR016135">
    <property type="entry name" value="UBQ-conjugating_enzyme/RWD"/>
</dbReference>
<keyword evidence="4 7" id="KW-0833">Ubl conjugation pathway</keyword>
<dbReference type="SUPFAM" id="SSF54495">
    <property type="entry name" value="UBC-like"/>
    <property type="match status" value="1"/>
</dbReference>
<dbReference type="PANTHER" id="PTHR24068">
    <property type="entry name" value="UBIQUITIN-CONJUGATING ENZYME E2"/>
    <property type="match status" value="1"/>
</dbReference>
<sequence>MTISFPIYISKLFTSFVKQLASEQIQKYFFFSNTQASKATMSARTKRIQKEWANVQKDKEINNMCSVGLVGNNLDEWQATIFGQPGTPYEGGLFNLSIVLPSNYPFAPPKVTFKTKIYHPNINEQGSICLDILKFKDKWTPAYEVRAVIIAICSLMNDPNPDDPLVPKIGAEYKNNRSSFEATARQWTMQFALP</sequence>
<dbReference type="AlphaFoldDB" id="A0A061FFI9"/>
<dbReference type="SMART" id="SM00212">
    <property type="entry name" value="UBCc"/>
    <property type="match status" value="1"/>
</dbReference>
<keyword evidence="5 7" id="KW-0067">ATP-binding</keyword>
<dbReference type="HOGENOM" id="CLU_030988_13_3_1"/>
<dbReference type="GO" id="GO:0000209">
    <property type="term" value="P:protein polyubiquitination"/>
    <property type="evidence" value="ECO:0000318"/>
    <property type="project" value="GO_Central"/>
</dbReference>
<evidence type="ECO:0000313" key="9">
    <source>
        <dbReference type="EMBL" id="EOY15497.1"/>
    </source>
</evidence>
<gene>
    <name evidence="9" type="ORF">TCM_034533</name>
</gene>
<dbReference type="InterPro" id="IPR023313">
    <property type="entry name" value="UBQ-conjugating_AS"/>
</dbReference>
<keyword evidence="10" id="KW-1185">Reference proteome</keyword>
<feature type="domain" description="UBC core" evidence="8">
    <location>
        <begin position="43"/>
        <end position="193"/>
    </location>
</feature>
<evidence type="ECO:0000256" key="3">
    <source>
        <dbReference type="ARBA" id="ARBA00022741"/>
    </source>
</evidence>
<evidence type="ECO:0000259" key="8">
    <source>
        <dbReference type="PROSITE" id="PS50127"/>
    </source>
</evidence>
<evidence type="ECO:0000256" key="6">
    <source>
        <dbReference type="PROSITE-ProRule" id="PRU10133"/>
    </source>
</evidence>
<proteinExistence type="inferred from homology"/>
<dbReference type="GO" id="GO:0061631">
    <property type="term" value="F:ubiquitin conjugating enzyme activity"/>
    <property type="evidence" value="ECO:0000318"/>
    <property type="project" value="GO_Central"/>
</dbReference>
<dbReference type="OMA" id="HPNINDK"/>
<dbReference type="InterPro" id="IPR000608">
    <property type="entry name" value="UBC"/>
</dbReference>
<dbReference type="InParanoid" id="A0A061FFI9"/>
<dbReference type="GO" id="GO:0005634">
    <property type="term" value="C:nucleus"/>
    <property type="evidence" value="ECO:0000318"/>
    <property type="project" value="GO_Central"/>
</dbReference>
<evidence type="ECO:0000313" key="10">
    <source>
        <dbReference type="Proteomes" id="UP000026915"/>
    </source>
</evidence>
<evidence type="ECO:0000256" key="2">
    <source>
        <dbReference type="ARBA" id="ARBA00022679"/>
    </source>
</evidence>
<dbReference type="EC" id="2.3.2.23" evidence="1"/>
<protein>
    <recommendedName>
        <fullName evidence="1">E2 ubiquitin-conjugating enzyme</fullName>
        <ecNumber evidence="1">2.3.2.23</ecNumber>
    </recommendedName>
</protein>
<dbReference type="eggNOG" id="KOG0417">
    <property type="taxonomic scope" value="Eukaryota"/>
</dbReference>
<evidence type="ECO:0000256" key="4">
    <source>
        <dbReference type="ARBA" id="ARBA00022786"/>
    </source>
</evidence>
<dbReference type="Gramene" id="EOY15497">
    <property type="protein sequence ID" value="EOY15497"/>
    <property type="gene ID" value="TCM_034533"/>
</dbReference>
<dbReference type="FunFam" id="3.10.110.10:FF:000060">
    <property type="entry name" value="Ubiquitin conjugating enzyme (UbcB)"/>
    <property type="match status" value="1"/>
</dbReference>
<organism evidence="9 10">
    <name type="scientific">Theobroma cacao</name>
    <name type="common">Cacao</name>
    <name type="synonym">Cocoa</name>
    <dbReference type="NCBI Taxonomy" id="3641"/>
    <lineage>
        <taxon>Eukaryota</taxon>
        <taxon>Viridiplantae</taxon>
        <taxon>Streptophyta</taxon>
        <taxon>Embryophyta</taxon>
        <taxon>Tracheophyta</taxon>
        <taxon>Spermatophyta</taxon>
        <taxon>Magnoliopsida</taxon>
        <taxon>eudicotyledons</taxon>
        <taxon>Gunneridae</taxon>
        <taxon>Pentapetalae</taxon>
        <taxon>rosids</taxon>
        <taxon>malvids</taxon>
        <taxon>Malvales</taxon>
        <taxon>Malvaceae</taxon>
        <taxon>Byttnerioideae</taxon>
        <taxon>Theobroma</taxon>
    </lineage>
</organism>
<dbReference type="Gene3D" id="3.10.110.10">
    <property type="entry name" value="Ubiquitin Conjugating Enzyme"/>
    <property type="match status" value="1"/>
</dbReference>
<evidence type="ECO:0000256" key="1">
    <source>
        <dbReference type="ARBA" id="ARBA00012486"/>
    </source>
</evidence>
<dbReference type="Pfam" id="PF00179">
    <property type="entry name" value="UQ_con"/>
    <property type="match status" value="1"/>
</dbReference>
<evidence type="ECO:0000256" key="7">
    <source>
        <dbReference type="RuleBase" id="RU362109"/>
    </source>
</evidence>
<accession>A0A061FFI9</accession>
<dbReference type="STRING" id="3641.A0A061FFI9"/>
<dbReference type="PROSITE" id="PS00183">
    <property type="entry name" value="UBC_1"/>
    <property type="match status" value="1"/>
</dbReference>
<dbReference type="PROSITE" id="PS50127">
    <property type="entry name" value="UBC_2"/>
    <property type="match status" value="1"/>
</dbReference>
<dbReference type="EMBL" id="CM001886">
    <property type="protein sequence ID" value="EOY15497.1"/>
    <property type="molecule type" value="Genomic_DNA"/>
</dbReference>